<evidence type="ECO:0000313" key="1">
    <source>
        <dbReference type="EMBL" id="KAK3270639.1"/>
    </source>
</evidence>
<name>A0AAE0G334_9CHLO</name>
<evidence type="ECO:0000313" key="2">
    <source>
        <dbReference type="Proteomes" id="UP001190700"/>
    </source>
</evidence>
<reference evidence="1 2" key="1">
    <citation type="journal article" date="2015" name="Genome Biol. Evol.">
        <title>Comparative Genomics of a Bacterivorous Green Alga Reveals Evolutionary Causalities and Consequences of Phago-Mixotrophic Mode of Nutrition.</title>
        <authorList>
            <person name="Burns J.A."/>
            <person name="Paasch A."/>
            <person name="Narechania A."/>
            <person name="Kim E."/>
        </authorList>
    </citation>
    <scope>NUCLEOTIDE SEQUENCE [LARGE SCALE GENOMIC DNA]</scope>
    <source>
        <strain evidence="1 2">PLY_AMNH</strain>
    </source>
</reference>
<dbReference type="EMBL" id="LGRX02010273">
    <property type="protein sequence ID" value="KAK3270639.1"/>
    <property type="molecule type" value="Genomic_DNA"/>
</dbReference>
<dbReference type="AlphaFoldDB" id="A0AAE0G334"/>
<dbReference type="Proteomes" id="UP001190700">
    <property type="component" value="Unassembled WGS sequence"/>
</dbReference>
<organism evidence="1 2">
    <name type="scientific">Cymbomonas tetramitiformis</name>
    <dbReference type="NCBI Taxonomy" id="36881"/>
    <lineage>
        <taxon>Eukaryota</taxon>
        <taxon>Viridiplantae</taxon>
        <taxon>Chlorophyta</taxon>
        <taxon>Pyramimonadophyceae</taxon>
        <taxon>Pyramimonadales</taxon>
        <taxon>Pyramimonadaceae</taxon>
        <taxon>Cymbomonas</taxon>
    </lineage>
</organism>
<protein>
    <submittedName>
        <fullName evidence="1">Uncharacterized protein</fullName>
    </submittedName>
</protein>
<proteinExistence type="predicted"/>
<accession>A0AAE0G334</accession>
<keyword evidence="2" id="KW-1185">Reference proteome</keyword>
<comment type="caution">
    <text evidence="1">The sequence shown here is derived from an EMBL/GenBank/DDBJ whole genome shotgun (WGS) entry which is preliminary data.</text>
</comment>
<gene>
    <name evidence="1" type="ORF">CYMTET_20968</name>
</gene>
<sequence length="552" mass="62178">MSALWNLALLQDAEGAFDLTDALASALHAGSNTVDVISVSAVAAGSMQDVLDVLPPGLRQAGEAQGLSEQCVVRLWATMLAVAKMRLLPISLVWNPEAEVAEQQSVSSRASAYVRKVCADERVFLSSAAAEAEARAEAVAHGWHRARMDAMAQLRQKVAIEGVAKHQGLTIKEQWRLRWQSWAIKLRRLARTHPWIAIYKTPCNDPFSRTQRITVQCNGMLLSLILTFMLFYSKASQCCGHFQEYLGCHSPLEQQPCWGALTCQELYQARDAGALPEHLAAEGFECTAFPRKDRLGDRLCVAIIVVGIMLPVNQALQLTFTHGGAATAPRHIVYVAGHSLHRASGVKAWFEGLVLLLVTSADTSWLSRVISRPFLGYSRTSHFTFTRVRWLWTRIHRHLQQLCTLAWLIWQLFAKGEDLKMVLQRMEDAVWAKEQEAAWRQRLLIDDFAVAESQIHHPATQLSYLGIISGWAMILWLQLTYASQVRGMLGAAVERLIIREWVLSMIIDNLIVHAFLKMILRELLRFLWRQYNNRKTVQPLTGCHRPIYSSSI</sequence>